<keyword evidence="1" id="KW-0472">Membrane</keyword>
<dbReference type="EMBL" id="CM001440">
    <property type="protein sequence ID" value="EHR62884.1"/>
    <property type="molecule type" value="Genomic_DNA"/>
</dbReference>
<sequence length="99" mass="11287">MNVLLGCVAVVPIWLLWHFLSNYPLAALGLTQREPTDNDGISSWLLILVPVLTVFVLSWLWLNSWLRRRTGLRARPYWTVSLMLMVLPTIVLVILSSVS</sequence>
<gene>
    <name evidence="2" type="ORF">SaccyDRAFT_4063</name>
</gene>
<accession>H5XJ74</accession>
<dbReference type="AlphaFoldDB" id="H5XJ74"/>
<feature type="transmembrane region" description="Helical" evidence="1">
    <location>
        <begin position="45"/>
        <end position="65"/>
    </location>
</feature>
<proteinExistence type="predicted"/>
<keyword evidence="1" id="KW-0812">Transmembrane</keyword>
<dbReference type="eggNOG" id="ENOG50344ST">
    <property type="taxonomic scope" value="Bacteria"/>
</dbReference>
<organism evidence="2 3">
    <name type="scientific">Saccharomonospora cyanea NA-134</name>
    <dbReference type="NCBI Taxonomy" id="882082"/>
    <lineage>
        <taxon>Bacteria</taxon>
        <taxon>Bacillati</taxon>
        <taxon>Actinomycetota</taxon>
        <taxon>Actinomycetes</taxon>
        <taxon>Pseudonocardiales</taxon>
        <taxon>Pseudonocardiaceae</taxon>
        <taxon>Saccharomonospora</taxon>
    </lineage>
</organism>
<evidence type="ECO:0008006" key="4">
    <source>
        <dbReference type="Google" id="ProtNLM"/>
    </source>
</evidence>
<dbReference type="RefSeq" id="WP_005458889.1">
    <property type="nucleotide sequence ID" value="NZ_CM001440.1"/>
</dbReference>
<evidence type="ECO:0000313" key="2">
    <source>
        <dbReference type="EMBL" id="EHR62884.1"/>
    </source>
</evidence>
<reference evidence="2 3" key="1">
    <citation type="submission" date="2011-11" db="EMBL/GenBank/DDBJ databases">
        <title>The Noncontiguous Finished sequence of Saccharomonospora cyanea NA-134.</title>
        <authorList>
            <consortium name="US DOE Joint Genome Institute"/>
            <person name="Lucas S."/>
            <person name="Han J."/>
            <person name="Lapidus A."/>
            <person name="Cheng J.-F."/>
            <person name="Goodwin L."/>
            <person name="Pitluck S."/>
            <person name="Peters L."/>
            <person name="Ovchinnikova G."/>
            <person name="Lu M."/>
            <person name="Detter J.C."/>
            <person name="Han C."/>
            <person name="Tapia R."/>
            <person name="Land M."/>
            <person name="Hauser L."/>
            <person name="Kyrpides N."/>
            <person name="Ivanova N."/>
            <person name="Pagani I."/>
            <person name="Brambilla E.-M."/>
            <person name="Klenk H.-P."/>
            <person name="Woyke T."/>
        </authorList>
    </citation>
    <scope>NUCLEOTIDE SEQUENCE [LARGE SCALE GENOMIC DNA]</scope>
    <source>
        <strain evidence="2 3">NA-134</strain>
    </source>
</reference>
<dbReference type="Proteomes" id="UP000002791">
    <property type="component" value="Chromosome"/>
</dbReference>
<keyword evidence="1" id="KW-1133">Transmembrane helix</keyword>
<dbReference type="HOGENOM" id="CLU_2221826_0_0_11"/>
<name>H5XJ74_9PSEU</name>
<keyword evidence="3" id="KW-1185">Reference proteome</keyword>
<feature type="transmembrane region" description="Helical" evidence="1">
    <location>
        <begin position="77"/>
        <end position="98"/>
    </location>
</feature>
<evidence type="ECO:0000313" key="3">
    <source>
        <dbReference type="Proteomes" id="UP000002791"/>
    </source>
</evidence>
<protein>
    <recommendedName>
        <fullName evidence="4">Integral membrane protein</fullName>
    </recommendedName>
</protein>
<evidence type="ECO:0000256" key="1">
    <source>
        <dbReference type="SAM" id="Phobius"/>
    </source>
</evidence>